<reference evidence="1 2" key="1">
    <citation type="submission" date="2019-10" db="EMBL/GenBank/DDBJ databases">
        <title>Evaluation of single-gene subtyping targets for Pseudomonas.</title>
        <authorList>
            <person name="Reichler S.J."/>
            <person name="Orsi R.H."/>
            <person name="Wiedmann M."/>
            <person name="Martin N.H."/>
            <person name="Murphy S.I."/>
        </authorList>
    </citation>
    <scope>NUCLEOTIDE SEQUENCE [LARGE SCALE GENOMIC DNA]</scope>
    <source>
        <strain evidence="1 2">FSL R10-1876</strain>
    </source>
</reference>
<dbReference type="Proteomes" id="UP000466863">
    <property type="component" value="Unassembled WGS sequence"/>
</dbReference>
<gene>
    <name evidence="1" type="ORF">GHO28_20595</name>
</gene>
<evidence type="ECO:0000313" key="2">
    <source>
        <dbReference type="Proteomes" id="UP000466863"/>
    </source>
</evidence>
<dbReference type="EMBL" id="WIVV01000120">
    <property type="protein sequence ID" value="MQU44890.1"/>
    <property type="molecule type" value="Genomic_DNA"/>
</dbReference>
<protein>
    <submittedName>
        <fullName evidence="1">Uncharacterized protein</fullName>
    </submittedName>
</protein>
<comment type="caution">
    <text evidence="1">The sequence shown here is derived from an EMBL/GenBank/DDBJ whole genome shotgun (WGS) entry which is preliminary data.</text>
</comment>
<evidence type="ECO:0000313" key="1">
    <source>
        <dbReference type="EMBL" id="MQU44890.1"/>
    </source>
</evidence>
<sequence length="137" mass="15353">MMLRLQFNNRVALSSCNRPVSPVHSDHTASTDCPVPDEFNVCVKFAILDAKGVLHTLMLAFTTHTKLLNNYLSQTIKIEESAGLHVQAYTYELNAQCFSRLRESVAEKLKIKKNQYVLPWACSADSQCPPVLTQQGL</sequence>
<dbReference type="AlphaFoldDB" id="A0A6I1WVX1"/>
<name>A0A6I1WVX1_9PSED</name>
<organism evidence="1 2">
    <name type="scientific">Pseudomonas helleri</name>
    <dbReference type="NCBI Taxonomy" id="1608996"/>
    <lineage>
        <taxon>Bacteria</taxon>
        <taxon>Pseudomonadati</taxon>
        <taxon>Pseudomonadota</taxon>
        <taxon>Gammaproteobacteria</taxon>
        <taxon>Pseudomonadales</taxon>
        <taxon>Pseudomonadaceae</taxon>
        <taxon>Pseudomonas</taxon>
    </lineage>
</organism>
<accession>A0A6I1WVX1</accession>
<proteinExistence type="predicted"/>